<evidence type="ECO:0000313" key="3">
    <source>
        <dbReference type="Proteomes" id="UP000762676"/>
    </source>
</evidence>
<dbReference type="AlphaFoldDB" id="A0AAV4EVU6"/>
<sequence length="165" mass="18621">METLDVNEHRFASVISDINKELQTKGYLSEDEMVGSSMAVEMSCPVPKAKVQLRQLMSEMMHQIDIWNMIEAVRENGLHVLEPGAELEAERLEHVLSTAFSQLNKRVPLSQAVPVDRCVALTTNWLMSAYDRESTGHIRAFAVKVALAHLSSGKLVDKLRCKEEW</sequence>
<dbReference type="PANTHER" id="PTHR12268">
    <property type="entry name" value="E3 UBIQUITIN-PROTEIN LIGASE KCMF1"/>
    <property type="match status" value="1"/>
</dbReference>
<evidence type="ECO:0000313" key="2">
    <source>
        <dbReference type="EMBL" id="GFR65258.1"/>
    </source>
</evidence>
<dbReference type="InterPro" id="IPR011992">
    <property type="entry name" value="EF-hand-dom_pair"/>
</dbReference>
<dbReference type="GO" id="GO:0045202">
    <property type="term" value="C:synapse"/>
    <property type="evidence" value="ECO:0007669"/>
    <property type="project" value="TreeGrafter"/>
</dbReference>
<comment type="caution">
    <text evidence="2">The sequence shown here is derived from an EMBL/GenBank/DDBJ whole genome shotgun (WGS) entry which is preliminary data.</text>
</comment>
<dbReference type="InterPro" id="IPR015153">
    <property type="entry name" value="EF-hand_dom_typ1"/>
</dbReference>
<protein>
    <submittedName>
        <fullName evidence="2">Dystrobrevin</fullName>
    </submittedName>
</protein>
<dbReference type="Proteomes" id="UP000762676">
    <property type="component" value="Unassembled WGS sequence"/>
</dbReference>
<dbReference type="InterPro" id="IPR050774">
    <property type="entry name" value="KCMF1/Dystrophin"/>
</dbReference>
<dbReference type="PANTHER" id="PTHR12268:SF27">
    <property type="entry name" value="DYSTROBREVIN, ISOFORM F"/>
    <property type="match status" value="1"/>
</dbReference>
<dbReference type="SUPFAM" id="SSF47473">
    <property type="entry name" value="EF-hand"/>
    <property type="match status" value="1"/>
</dbReference>
<dbReference type="EMBL" id="BMAT01007483">
    <property type="protein sequence ID" value="GFR65258.1"/>
    <property type="molecule type" value="Genomic_DNA"/>
</dbReference>
<proteinExistence type="predicted"/>
<evidence type="ECO:0000259" key="1">
    <source>
        <dbReference type="Pfam" id="PF09068"/>
    </source>
</evidence>
<organism evidence="2 3">
    <name type="scientific">Elysia marginata</name>
    <dbReference type="NCBI Taxonomy" id="1093978"/>
    <lineage>
        <taxon>Eukaryota</taxon>
        <taxon>Metazoa</taxon>
        <taxon>Spiralia</taxon>
        <taxon>Lophotrochozoa</taxon>
        <taxon>Mollusca</taxon>
        <taxon>Gastropoda</taxon>
        <taxon>Heterobranchia</taxon>
        <taxon>Euthyneura</taxon>
        <taxon>Panpulmonata</taxon>
        <taxon>Sacoglossa</taxon>
        <taxon>Placobranchoidea</taxon>
        <taxon>Plakobranchidae</taxon>
        <taxon>Elysia</taxon>
    </lineage>
</organism>
<reference evidence="2 3" key="1">
    <citation type="journal article" date="2021" name="Elife">
        <title>Chloroplast acquisition without the gene transfer in kleptoplastic sea slugs, Plakobranchus ocellatus.</title>
        <authorList>
            <person name="Maeda T."/>
            <person name="Takahashi S."/>
            <person name="Yoshida T."/>
            <person name="Shimamura S."/>
            <person name="Takaki Y."/>
            <person name="Nagai Y."/>
            <person name="Toyoda A."/>
            <person name="Suzuki Y."/>
            <person name="Arimoto A."/>
            <person name="Ishii H."/>
            <person name="Satoh N."/>
            <person name="Nishiyama T."/>
            <person name="Hasebe M."/>
            <person name="Maruyama T."/>
            <person name="Minagawa J."/>
            <person name="Obokata J."/>
            <person name="Shigenobu S."/>
        </authorList>
    </citation>
    <scope>NUCLEOTIDE SEQUENCE [LARGE SCALE GENOMIC DNA]</scope>
</reference>
<feature type="domain" description="EF-hand" evidence="1">
    <location>
        <begin position="59"/>
        <end position="151"/>
    </location>
</feature>
<keyword evidence="3" id="KW-1185">Reference proteome</keyword>
<dbReference type="Gene3D" id="1.10.238.10">
    <property type="entry name" value="EF-hand"/>
    <property type="match status" value="1"/>
</dbReference>
<dbReference type="GO" id="GO:0005886">
    <property type="term" value="C:plasma membrane"/>
    <property type="evidence" value="ECO:0007669"/>
    <property type="project" value="TreeGrafter"/>
</dbReference>
<gene>
    <name evidence="2" type="ORF">ElyMa_003652400</name>
</gene>
<dbReference type="GO" id="GO:0099536">
    <property type="term" value="P:synaptic signaling"/>
    <property type="evidence" value="ECO:0007669"/>
    <property type="project" value="TreeGrafter"/>
</dbReference>
<name>A0AAV4EVU6_9GAST</name>
<accession>A0AAV4EVU6</accession>
<dbReference type="Pfam" id="PF09068">
    <property type="entry name" value="EF-hand_2"/>
    <property type="match status" value="1"/>
</dbReference>